<evidence type="ECO:0000313" key="6">
    <source>
        <dbReference type="Proteomes" id="UP001465153"/>
    </source>
</evidence>
<gene>
    <name evidence="5" type="ORF">NBRC116591_18150</name>
</gene>
<proteinExistence type="predicted"/>
<accession>A0ABQ0A8M5</accession>
<dbReference type="PANTHER" id="PTHR47894">
    <property type="entry name" value="HTH-TYPE TRANSCRIPTIONAL REGULATOR GADX"/>
    <property type="match status" value="1"/>
</dbReference>
<dbReference type="Proteomes" id="UP001465153">
    <property type="component" value="Unassembled WGS sequence"/>
</dbReference>
<dbReference type="SUPFAM" id="SSF46689">
    <property type="entry name" value="Homeodomain-like"/>
    <property type="match status" value="1"/>
</dbReference>
<dbReference type="RefSeq" id="WP_353302660.1">
    <property type="nucleotide sequence ID" value="NZ_BAABWN010000005.1"/>
</dbReference>
<feature type="domain" description="HTH araC/xylS-type" evidence="4">
    <location>
        <begin position="233"/>
        <end position="332"/>
    </location>
</feature>
<name>A0ABQ0A8M5_9GAMM</name>
<dbReference type="InterPro" id="IPR018060">
    <property type="entry name" value="HTH_AraC"/>
</dbReference>
<evidence type="ECO:0000313" key="5">
    <source>
        <dbReference type="EMBL" id="GAA6168004.1"/>
    </source>
</evidence>
<dbReference type="SMART" id="SM00342">
    <property type="entry name" value="HTH_ARAC"/>
    <property type="match status" value="1"/>
</dbReference>
<dbReference type="EMBL" id="BAABWN010000005">
    <property type="protein sequence ID" value="GAA6168004.1"/>
    <property type="molecule type" value="Genomic_DNA"/>
</dbReference>
<protein>
    <submittedName>
        <fullName evidence="5">AraC family transcriptional regulator</fullName>
    </submittedName>
</protein>
<keyword evidence="6" id="KW-1185">Reference proteome</keyword>
<dbReference type="PANTHER" id="PTHR47894:SF1">
    <property type="entry name" value="HTH-TYPE TRANSCRIPTIONAL REGULATOR VQSM"/>
    <property type="match status" value="1"/>
</dbReference>
<evidence type="ECO:0000256" key="1">
    <source>
        <dbReference type="ARBA" id="ARBA00023015"/>
    </source>
</evidence>
<evidence type="ECO:0000256" key="2">
    <source>
        <dbReference type="ARBA" id="ARBA00023125"/>
    </source>
</evidence>
<dbReference type="InterPro" id="IPR009057">
    <property type="entry name" value="Homeodomain-like_sf"/>
</dbReference>
<keyword evidence="2" id="KW-0238">DNA-binding</keyword>
<dbReference type="Gene3D" id="1.10.10.60">
    <property type="entry name" value="Homeodomain-like"/>
    <property type="match status" value="1"/>
</dbReference>
<keyword evidence="1" id="KW-0805">Transcription regulation</keyword>
<organism evidence="5 6">
    <name type="scientific">Sessilibacter corallicola</name>
    <dbReference type="NCBI Taxonomy" id="2904075"/>
    <lineage>
        <taxon>Bacteria</taxon>
        <taxon>Pseudomonadati</taxon>
        <taxon>Pseudomonadota</taxon>
        <taxon>Gammaproteobacteria</taxon>
        <taxon>Cellvibrionales</taxon>
        <taxon>Cellvibrionaceae</taxon>
        <taxon>Sessilibacter</taxon>
    </lineage>
</organism>
<keyword evidence="3" id="KW-0804">Transcription</keyword>
<sequence length="340" mass="38851">MLDTIALLDEKLIPAWQQPVSVLDLLAARQLNLETALLGSSLFLSDAPFTGHKINPIQFQQLLQSAQKLWRDQDFYFQLGHRLLANGIGPLKDALYHVHSLSQWTDLIGEFALLLSPTIYCRDYTINAHERFLLFSSNIGLPLNSLQHRTLLVLISQLIKRSEKNWRVEFYLSENTPSDVDQFYVHVAGKCYFSSPFNGVRIRQKNNNDEGHHMDISTQVAINQCRDTLGEKRYLLPYVAELLWSNHQLTLNDTAEHIDTSPATLKRKLASCRVSFQALSDQMKAERAVIELLLKGTSLEQISNNLCFHDSSNFRRAFKRWTGMTPSSLKSAYRGIFEPS</sequence>
<comment type="caution">
    <text evidence="5">The sequence shown here is derived from an EMBL/GenBank/DDBJ whole genome shotgun (WGS) entry which is preliminary data.</text>
</comment>
<evidence type="ECO:0000256" key="3">
    <source>
        <dbReference type="ARBA" id="ARBA00023163"/>
    </source>
</evidence>
<dbReference type="PROSITE" id="PS01124">
    <property type="entry name" value="HTH_ARAC_FAMILY_2"/>
    <property type="match status" value="1"/>
</dbReference>
<dbReference type="Pfam" id="PF12833">
    <property type="entry name" value="HTH_18"/>
    <property type="match status" value="1"/>
</dbReference>
<evidence type="ECO:0000259" key="4">
    <source>
        <dbReference type="PROSITE" id="PS01124"/>
    </source>
</evidence>
<reference evidence="5 6" key="1">
    <citation type="submission" date="2024-04" db="EMBL/GenBank/DDBJ databases">
        <title>Draft genome sequence of Sessilibacter corallicola NBRC 116591.</title>
        <authorList>
            <person name="Miyakawa T."/>
            <person name="Kusuya Y."/>
            <person name="Miura T."/>
        </authorList>
    </citation>
    <scope>NUCLEOTIDE SEQUENCE [LARGE SCALE GENOMIC DNA]</scope>
    <source>
        <strain evidence="5 6">KU-00831-HH</strain>
    </source>
</reference>